<dbReference type="PANTHER" id="PTHR12526:SF622">
    <property type="entry name" value="GLYCOSYLTRANSFERASE (GROUP I)"/>
    <property type="match status" value="1"/>
</dbReference>
<dbReference type="RefSeq" id="WP_123432677.1">
    <property type="nucleotide sequence ID" value="NZ_MOBK01000002.1"/>
</dbReference>
<dbReference type="CDD" id="cd03794">
    <property type="entry name" value="GT4_WbuB-like"/>
    <property type="match status" value="1"/>
</dbReference>
<dbReference type="GO" id="GO:1901135">
    <property type="term" value="P:carbohydrate derivative metabolic process"/>
    <property type="evidence" value="ECO:0007669"/>
    <property type="project" value="UniProtKB-ARBA"/>
</dbReference>
<keyword evidence="1" id="KW-0472">Membrane</keyword>
<feature type="domain" description="Glycosyl transferase family 1" evidence="2">
    <location>
        <begin position="224"/>
        <end position="379"/>
    </location>
</feature>
<keyword evidence="1" id="KW-0812">Transmembrane</keyword>
<organism evidence="4 5">
    <name type="scientific">Pseudomonas brassicacearum</name>
    <dbReference type="NCBI Taxonomy" id="930166"/>
    <lineage>
        <taxon>Bacteria</taxon>
        <taxon>Pseudomonadati</taxon>
        <taxon>Pseudomonadota</taxon>
        <taxon>Gammaproteobacteria</taxon>
        <taxon>Pseudomonadales</taxon>
        <taxon>Pseudomonadaceae</taxon>
        <taxon>Pseudomonas</taxon>
    </lineage>
</organism>
<sequence>MRVLVWTQYFWPENFHINQVVAELCRQGADVTVLTGKPNYPDGEIFSGYRALGVQIEQREGVEIIRLPLRSRGKSSAKGLILNYLSFIASGYLLGPWALRGRKFDVVFVYAPSPLLQAMPAIFVSWLKRAPLVLWVQDIWPESLQATGFVNNRRVLKIIEYVVRYIYRFSDSILIQSEGFRDSVQRLSNNRGKIKFFPNSAAESTGANDLGGGALSCISSHFSVVFAGNIGIAQSCTTIVEAARILQAYEDIRFFVVGSGSMENTIANMIHDEQLSNIELLGRVSPEEITSIYDASSVLLLTLRDDPILAATVPSKFQSYLAAGKPIIASCNGQTAQVLADAKAGLDCAAENPLQLAEAVLELYGSDRKRLEMMGESGRAYFLSHFHLPARVSQLIEHFDSVVHEYQG</sequence>
<evidence type="ECO:0000256" key="1">
    <source>
        <dbReference type="SAM" id="Phobius"/>
    </source>
</evidence>
<dbReference type="InterPro" id="IPR001296">
    <property type="entry name" value="Glyco_trans_1"/>
</dbReference>
<dbReference type="Pfam" id="PF13579">
    <property type="entry name" value="Glyco_trans_4_4"/>
    <property type="match status" value="1"/>
</dbReference>
<keyword evidence="1" id="KW-1133">Transmembrane helix</keyword>
<evidence type="ECO:0008006" key="6">
    <source>
        <dbReference type="Google" id="ProtNLM"/>
    </source>
</evidence>
<evidence type="ECO:0000259" key="2">
    <source>
        <dbReference type="Pfam" id="PF00534"/>
    </source>
</evidence>
<dbReference type="Gene3D" id="3.40.50.2000">
    <property type="entry name" value="Glycogen Phosphorylase B"/>
    <property type="match status" value="2"/>
</dbReference>
<comment type="caution">
    <text evidence="4">The sequence shown here is derived from an EMBL/GenBank/DDBJ whole genome shotgun (WGS) entry which is preliminary data.</text>
</comment>
<dbReference type="PANTHER" id="PTHR12526">
    <property type="entry name" value="GLYCOSYLTRANSFERASE"/>
    <property type="match status" value="1"/>
</dbReference>
<name>A0A423IBV4_9PSED</name>
<evidence type="ECO:0000259" key="3">
    <source>
        <dbReference type="Pfam" id="PF13579"/>
    </source>
</evidence>
<dbReference type="SUPFAM" id="SSF53756">
    <property type="entry name" value="UDP-Glycosyltransferase/glycogen phosphorylase"/>
    <property type="match status" value="1"/>
</dbReference>
<dbReference type="Proteomes" id="UP000285636">
    <property type="component" value="Unassembled WGS sequence"/>
</dbReference>
<evidence type="ECO:0000313" key="4">
    <source>
        <dbReference type="EMBL" id="RON22915.1"/>
    </source>
</evidence>
<reference evidence="4 5" key="1">
    <citation type="submission" date="2016-10" db="EMBL/GenBank/DDBJ databases">
        <title>Comparative genome analysis of multiple Pseudomonas spp. focuses on biocontrol and plant growth promoting traits.</title>
        <authorList>
            <person name="Tao X.-Y."/>
            <person name="Taylor C.G."/>
        </authorList>
    </citation>
    <scope>NUCLEOTIDE SEQUENCE [LARGE SCALE GENOMIC DNA]</scope>
    <source>
        <strain evidence="4 5">38D7</strain>
    </source>
</reference>
<evidence type="ECO:0000313" key="5">
    <source>
        <dbReference type="Proteomes" id="UP000285636"/>
    </source>
</evidence>
<dbReference type="Pfam" id="PF00534">
    <property type="entry name" value="Glycos_transf_1"/>
    <property type="match status" value="1"/>
</dbReference>
<protein>
    <recommendedName>
        <fullName evidence="6">Glycosyltransferase WbuB</fullName>
    </recommendedName>
</protein>
<gene>
    <name evidence="4" type="ORF">BK660_06540</name>
</gene>
<feature type="transmembrane region" description="Helical" evidence="1">
    <location>
        <begin position="80"/>
        <end position="100"/>
    </location>
</feature>
<dbReference type="AlphaFoldDB" id="A0A423IBV4"/>
<proteinExistence type="predicted"/>
<dbReference type="GO" id="GO:0016757">
    <property type="term" value="F:glycosyltransferase activity"/>
    <property type="evidence" value="ECO:0007669"/>
    <property type="project" value="InterPro"/>
</dbReference>
<feature type="domain" description="Glycosyltransferase subfamily 4-like N-terminal" evidence="3">
    <location>
        <begin position="16"/>
        <end position="199"/>
    </location>
</feature>
<dbReference type="EMBL" id="MOBK01000002">
    <property type="protein sequence ID" value="RON22915.1"/>
    <property type="molecule type" value="Genomic_DNA"/>
</dbReference>
<accession>A0A423IBV4</accession>
<dbReference type="InterPro" id="IPR028098">
    <property type="entry name" value="Glyco_trans_4-like_N"/>
</dbReference>